<feature type="transmembrane region" description="Helical" evidence="1">
    <location>
        <begin position="133"/>
        <end position="154"/>
    </location>
</feature>
<keyword evidence="1" id="KW-1133">Transmembrane helix</keyword>
<keyword evidence="1" id="KW-0472">Membrane</keyword>
<accession>A0ABW2Y4S0</accession>
<feature type="transmembrane region" description="Helical" evidence="1">
    <location>
        <begin position="12"/>
        <end position="32"/>
    </location>
</feature>
<feature type="transmembrane region" description="Helical" evidence="1">
    <location>
        <begin position="38"/>
        <end position="55"/>
    </location>
</feature>
<name>A0ABW2Y4S0_9BIFI</name>
<dbReference type="Proteomes" id="UP001597036">
    <property type="component" value="Unassembled WGS sequence"/>
</dbReference>
<comment type="caution">
    <text evidence="2">The sequence shown here is derived from an EMBL/GenBank/DDBJ whole genome shotgun (WGS) entry which is preliminary data.</text>
</comment>
<feature type="transmembrane region" description="Helical" evidence="1">
    <location>
        <begin position="187"/>
        <end position="205"/>
    </location>
</feature>
<keyword evidence="1" id="KW-0812">Transmembrane</keyword>
<feature type="transmembrane region" description="Helical" evidence="1">
    <location>
        <begin position="160"/>
        <end position="180"/>
    </location>
</feature>
<feature type="transmembrane region" description="Helical" evidence="1">
    <location>
        <begin position="211"/>
        <end position="232"/>
    </location>
</feature>
<sequence>MTYFTINPRALVSVLIYALILGTVPILSLFLLHDNLTAALWWYFAALIVTLLYSSTDGLRHGAHIIWIPAAFIGSVAAPFAWPSSLSFTSVGTIVGAAFIGNLLGSFTHLIVNRQYKSGTPPMRWWKPYKGTVIGLGALLVLWVLPAVIAGVMMNHHNGLGIGFVITLLWTILAIFIPYFSTLLYGINIWWILTWIPVILASPSITNAFHLTGLGFGYFSIFAALGTVSAGFGELMRRVPQDSLYGCFLQGKALHRKG</sequence>
<feature type="transmembrane region" description="Helical" evidence="1">
    <location>
        <begin position="88"/>
        <end position="112"/>
    </location>
</feature>
<dbReference type="RefSeq" id="WP_377938013.1">
    <property type="nucleotide sequence ID" value="NZ_JBHTHQ010000012.1"/>
</dbReference>
<evidence type="ECO:0000313" key="2">
    <source>
        <dbReference type="EMBL" id="MFD0704479.1"/>
    </source>
</evidence>
<gene>
    <name evidence="2" type="ORF">ACFQY8_01770</name>
</gene>
<proteinExistence type="predicted"/>
<evidence type="ECO:0000256" key="1">
    <source>
        <dbReference type="SAM" id="Phobius"/>
    </source>
</evidence>
<protein>
    <recommendedName>
        <fullName evidence="4">MASE1 domain-containing protein</fullName>
    </recommendedName>
</protein>
<reference evidence="3" key="1">
    <citation type="journal article" date="2019" name="Int. J. Syst. Evol. Microbiol.">
        <title>The Global Catalogue of Microorganisms (GCM) 10K type strain sequencing project: providing services to taxonomists for standard genome sequencing and annotation.</title>
        <authorList>
            <consortium name="The Broad Institute Genomics Platform"/>
            <consortium name="The Broad Institute Genome Sequencing Center for Infectious Disease"/>
            <person name="Wu L."/>
            <person name="Ma J."/>
        </authorList>
    </citation>
    <scope>NUCLEOTIDE SEQUENCE [LARGE SCALE GENOMIC DNA]</scope>
    <source>
        <strain evidence="3">CCM 8604</strain>
    </source>
</reference>
<evidence type="ECO:0000313" key="3">
    <source>
        <dbReference type="Proteomes" id="UP001597036"/>
    </source>
</evidence>
<feature type="transmembrane region" description="Helical" evidence="1">
    <location>
        <begin position="62"/>
        <end position="82"/>
    </location>
</feature>
<keyword evidence="3" id="KW-1185">Reference proteome</keyword>
<evidence type="ECO:0008006" key="4">
    <source>
        <dbReference type="Google" id="ProtNLM"/>
    </source>
</evidence>
<organism evidence="2 3">
    <name type="scientific">Alloscardovia venturai</name>
    <dbReference type="NCBI Taxonomy" id="1769421"/>
    <lineage>
        <taxon>Bacteria</taxon>
        <taxon>Bacillati</taxon>
        <taxon>Actinomycetota</taxon>
        <taxon>Actinomycetes</taxon>
        <taxon>Bifidobacteriales</taxon>
        <taxon>Bifidobacteriaceae</taxon>
        <taxon>Alloscardovia</taxon>
    </lineage>
</organism>
<dbReference type="EMBL" id="JBHTHQ010000012">
    <property type="protein sequence ID" value="MFD0704479.1"/>
    <property type="molecule type" value="Genomic_DNA"/>
</dbReference>